<protein>
    <recommendedName>
        <fullName evidence="5">DUF2953 domain-containing protein</fullName>
    </recommendedName>
</protein>
<keyword evidence="2" id="KW-1133">Transmembrane helix</keyword>
<evidence type="ECO:0000256" key="2">
    <source>
        <dbReference type="SAM" id="Phobius"/>
    </source>
</evidence>
<dbReference type="EMBL" id="AGEL01000003">
    <property type="protein sequence ID" value="EHO18090.1"/>
    <property type="molecule type" value="Genomic_DNA"/>
</dbReference>
<evidence type="ECO:0000313" key="4">
    <source>
        <dbReference type="Proteomes" id="UP000018466"/>
    </source>
</evidence>
<sequence length="328" mass="38411">MPALIPAILKGILFLLLFLIGLLLFLLLLLLFVPFRYRGSGAREEKQLSGCFSVSWLFSLLRFSLSYAAEKKAEFFVLGFRVYHSDETEDTADAAEENDFDYPESMASEDFEPDTAETAVVEQQKAITEQAEISSEHFEVTEPVSNRKGIPPQREDKRRRNVPEEEQRAMRCRGRSRRRFRKQRDQISAGTRKLQDFIRSAETRFDFFQDERTQRFLRFLKRKVFRFLRELLPRRMSGALRFGFADPALTGQGAALAAMLLPLYRDNLEIEPLFDREELSGNLAFRGRIQLFVFLFGAAQLWFHPDFRFVYRHLRGKNKRKNREDTHG</sequence>
<keyword evidence="4" id="KW-1185">Reference proteome</keyword>
<proteinExistence type="predicted"/>
<dbReference type="AlphaFoldDB" id="A0AA37DH28"/>
<feature type="compositionally biased region" description="Basic and acidic residues" evidence="1">
    <location>
        <begin position="153"/>
        <end position="169"/>
    </location>
</feature>
<reference evidence="3 4" key="1">
    <citation type="submission" date="2011-10" db="EMBL/GenBank/DDBJ databases">
        <title>The Genome Sequence of Lachnospiraceae bacterium ACC2.</title>
        <authorList>
            <consortium name="The Broad Institute Genome Sequencing Platform"/>
            <person name="Earl A."/>
            <person name="Ward D."/>
            <person name="Feldgarden M."/>
            <person name="Gevers D."/>
            <person name="Sizova M."/>
            <person name="Hazen A."/>
            <person name="Epstein S."/>
            <person name="Young S.K."/>
            <person name="Zeng Q."/>
            <person name="Gargeya S."/>
            <person name="Fitzgerald M."/>
            <person name="Haas B."/>
            <person name="Abouelleil A."/>
            <person name="Alvarado L."/>
            <person name="Arachchi H.M."/>
            <person name="Berlin A."/>
            <person name="Brown A."/>
            <person name="Chapman S.B."/>
            <person name="Chen Z."/>
            <person name="Dunbar C."/>
            <person name="Freedman E."/>
            <person name="Gearin G."/>
            <person name="Goldberg J."/>
            <person name="Griggs A."/>
            <person name="Gujja S."/>
            <person name="Heiman D."/>
            <person name="Howarth C."/>
            <person name="Larson L."/>
            <person name="Lui A."/>
            <person name="MacDonald P.J.P."/>
            <person name="Montmayeur A."/>
            <person name="Murphy C."/>
            <person name="Neiman D."/>
            <person name="Pearson M."/>
            <person name="Priest M."/>
            <person name="Roberts A."/>
            <person name="Saif S."/>
            <person name="Shea T."/>
            <person name="Shenoy N."/>
            <person name="Sisk P."/>
            <person name="Stolte C."/>
            <person name="Sykes S."/>
            <person name="Wortman J."/>
            <person name="Nusbaum C."/>
            <person name="Birren B."/>
        </authorList>
    </citation>
    <scope>NUCLEOTIDE SEQUENCE [LARGE SCALE GENOMIC DNA]</scope>
    <source>
        <strain evidence="3 4">ACC2</strain>
    </source>
</reference>
<evidence type="ECO:0000256" key="1">
    <source>
        <dbReference type="SAM" id="MobiDB-lite"/>
    </source>
</evidence>
<evidence type="ECO:0008006" key="5">
    <source>
        <dbReference type="Google" id="ProtNLM"/>
    </source>
</evidence>
<keyword evidence="2" id="KW-0472">Membrane</keyword>
<dbReference type="Proteomes" id="UP000018466">
    <property type="component" value="Unassembled WGS sequence"/>
</dbReference>
<evidence type="ECO:0000313" key="3">
    <source>
        <dbReference type="EMBL" id="EHO18090.1"/>
    </source>
</evidence>
<name>A0AA37DH28_9FIRM</name>
<gene>
    <name evidence="3" type="ORF">HMPREF9623_00274</name>
</gene>
<feature type="transmembrane region" description="Helical" evidence="2">
    <location>
        <begin position="12"/>
        <end position="35"/>
    </location>
</feature>
<accession>A0AA37DH28</accession>
<feature type="region of interest" description="Disordered" evidence="1">
    <location>
        <begin position="138"/>
        <end position="173"/>
    </location>
</feature>
<feature type="transmembrane region" description="Helical" evidence="2">
    <location>
        <begin position="289"/>
        <end position="311"/>
    </location>
</feature>
<organism evidence="3 4">
    <name type="scientific">Stomatobaculum longum</name>
    <dbReference type="NCBI Taxonomy" id="796942"/>
    <lineage>
        <taxon>Bacteria</taxon>
        <taxon>Bacillati</taxon>
        <taxon>Bacillota</taxon>
        <taxon>Clostridia</taxon>
        <taxon>Lachnospirales</taxon>
        <taxon>Lachnospiraceae</taxon>
        <taxon>Stomatobaculum</taxon>
    </lineage>
</organism>
<comment type="caution">
    <text evidence="3">The sequence shown here is derived from an EMBL/GenBank/DDBJ whole genome shotgun (WGS) entry which is preliminary data.</text>
</comment>
<keyword evidence="2" id="KW-0812">Transmembrane</keyword>